<evidence type="ECO:0000313" key="4">
    <source>
        <dbReference type="EMBL" id="QEX24142.1"/>
    </source>
</evidence>
<evidence type="ECO:0000256" key="1">
    <source>
        <dbReference type="ARBA" id="ARBA00022679"/>
    </source>
</evidence>
<dbReference type="InterPro" id="IPR036568">
    <property type="entry name" value="GGCT-like_sf"/>
</dbReference>
<dbReference type="Pfam" id="PF06094">
    <property type="entry name" value="GGACT"/>
    <property type="match status" value="1"/>
</dbReference>
<dbReference type="CDD" id="cd06661">
    <property type="entry name" value="GGCT_like"/>
    <property type="match status" value="1"/>
</dbReference>
<dbReference type="RefSeq" id="WP_151119446.1">
    <property type="nucleotide sequence ID" value="NZ_CP042582.1"/>
</dbReference>
<evidence type="ECO:0000259" key="3">
    <source>
        <dbReference type="Pfam" id="PF06094"/>
    </source>
</evidence>
<dbReference type="InterPro" id="IPR013024">
    <property type="entry name" value="GGCT-like"/>
</dbReference>
<sequence>MRLFFFGSLMDADLLRLVLDRDTSDIEHRAAEILGYERRRARNESFPIIVPTPGGRVEGRLVTGLTAEDVARIQWYESDDYALRPCVVKAGERRHDAQVFLATASLEDEGVAWEFDHWVAVEKTMCLSLAREIMSHYGQISSTELVERWPDMKARAMAQHFGEPAAQPVRRRAGARR</sequence>
<keyword evidence="5" id="KW-1185">Reference proteome</keyword>
<proteinExistence type="predicted"/>
<dbReference type="InterPro" id="IPR045038">
    <property type="entry name" value="AIG2-like"/>
</dbReference>
<gene>
    <name evidence="4" type="ORF">FRZ61_40830</name>
</gene>
<keyword evidence="1" id="KW-0808">Transferase</keyword>
<accession>A0A5J6N2G1</accession>
<dbReference type="OrthoDB" id="8478759at2"/>
<dbReference type="AlphaFoldDB" id="A0A5J6N2G1"/>
<feature type="domain" description="Gamma-glutamylcyclotransferase AIG2-like" evidence="3">
    <location>
        <begin position="3"/>
        <end position="105"/>
    </location>
</feature>
<dbReference type="InterPro" id="IPR009288">
    <property type="entry name" value="AIG2-like_dom"/>
</dbReference>
<dbReference type="GO" id="GO:0016740">
    <property type="term" value="F:transferase activity"/>
    <property type="evidence" value="ECO:0007669"/>
    <property type="project" value="UniProtKB-KW"/>
</dbReference>
<dbReference type="SUPFAM" id="SSF110857">
    <property type="entry name" value="Gamma-glutamyl cyclotransferase-like"/>
    <property type="match status" value="1"/>
</dbReference>
<name>A0A5J6N2G1_9PROT</name>
<organism evidence="4 5">
    <name type="scientific">Hypericibacter adhaerens</name>
    <dbReference type="NCBI Taxonomy" id="2602016"/>
    <lineage>
        <taxon>Bacteria</taxon>
        <taxon>Pseudomonadati</taxon>
        <taxon>Pseudomonadota</taxon>
        <taxon>Alphaproteobacteria</taxon>
        <taxon>Rhodospirillales</taxon>
        <taxon>Dongiaceae</taxon>
        <taxon>Hypericibacter</taxon>
    </lineage>
</organism>
<dbReference type="PANTHER" id="PTHR31544:SF4">
    <property type="entry name" value="GAMMA-GLUTAMYLCYCLOTRANSFERASE-RELATED"/>
    <property type="match status" value="1"/>
</dbReference>
<protein>
    <recommendedName>
        <fullName evidence="2">Putative gamma-glutamylcyclotransferase</fullName>
    </recommendedName>
</protein>
<dbReference type="PANTHER" id="PTHR31544">
    <property type="entry name" value="AIG2-LIKE PROTEIN D"/>
    <property type="match status" value="1"/>
</dbReference>
<dbReference type="EMBL" id="CP042582">
    <property type="protein sequence ID" value="QEX24142.1"/>
    <property type="molecule type" value="Genomic_DNA"/>
</dbReference>
<evidence type="ECO:0000256" key="2">
    <source>
        <dbReference type="ARBA" id="ARBA00030602"/>
    </source>
</evidence>
<dbReference type="KEGG" id="hadh:FRZ61_40830"/>
<dbReference type="Gene3D" id="3.10.490.10">
    <property type="entry name" value="Gamma-glutamyl cyclotransferase-like"/>
    <property type="match status" value="1"/>
</dbReference>
<dbReference type="Proteomes" id="UP000325797">
    <property type="component" value="Chromosome"/>
</dbReference>
<reference evidence="4 5" key="1">
    <citation type="submission" date="2019-08" db="EMBL/GenBank/DDBJ databases">
        <title>Hyperibacter terrae gen. nov., sp. nov. and Hyperibacter viscosus sp. nov., two new members in the family Rhodospirillaceae isolated from the rhizosphere of Hypericum perforatum.</title>
        <authorList>
            <person name="Noviana Z."/>
        </authorList>
    </citation>
    <scope>NUCLEOTIDE SEQUENCE [LARGE SCALE GENOMIC DNA]</scope>
    <source>
        <strain evidence="4 5">R5959</strain>
    </source>
</reference>
<evidence type="ECO:0000313" key="5">
    <source>
        <dbReference type="Proteomes" id="UP000325797"/>
    </source>
</evidence>